<evidence type="ECO:0000256" key="6">
    <source>
        <dbReference type="ARBA" id="ARBA00022692"/>
    </source>
</evidence>
<name>A0ABP0DMC7_9PEZI</name>
<comment type="subcellular location">
    <subcellularLocation>
        <location evidence="1 12">Endoplasmic reticulum membrane</location>
        <topology evidence="1 12">Multi-pass membrane protein</topology>
    </subcellularLocation>
</comment>
<protein>
    <recommendedName>
        <fullName evidence="12">Alpha-1,3-glucosyltransferase</fullName>
        <ecNumber evidence="12">2.4.1.-</ecNumber>
    </recommendedName>
</protein>
<comment type="caution">
    <text evidence="13">The sequence shown here is derived from an EMBL/GenBank/DDBJ whole genome shotgun (WGS) entry which is preliminary data.</text>
</comment>
<dbReference type="GO" id="GO:0042283">
    <property type="term" value="F:dolichyl pyrophosphate Glc1Man9GlcNAc2 alpha-1,3-glucosyltransferase activity"/>
    <property type="evidence" value="ECO:0007669"/>
    <property type="project" value="UniProtKB-EC"/>
</dbReference>
<dbReference type="PANTHER" id="PTHR12413">
    <property type="entry name" value="DOLICHYL GLYCOSYLTRANSFERASE"/>
    <property type="match status" value="1"/>
</dbReference>
<evidence type="ECO:0000256" key="1">
    <source>
        <dbReference type="ARBA" id="ARBA00004477"/>
    </source>
</evidence>
<dbReference type="PANTHER" id="PTHR12413:SF2">
    <property type="entry name" value="DOLICHYL PYROPHOSPHATE GLC1MAN9GLCNAC2 ALPHA-1,3-GLUCOSYLTRANSFERASE-RELATED"/>
    <property type="match status" value="1"/>
</dbReference>
<dbReference type="Pfam" id="PF03155">
    <property type="entry name" value="Alg6_Alg8"/>
    <property type="match status" value="1"/>
</dbReference>
<comment type="catalytic activity">
    <reaction evidence="11">
        <text>an alpha-D-Glc-(1-&gt;3)-alpha-D-Man-(1-&gt;2)-alpha-D-Man-(1-&gt;2)-alpha-D-Man-(1-&gt;3)-[alpha-D-Man-(1-&gt;2)-alpha-D-Man-(1-&gt;3)-[alpha-D-Man-(1-&gt;2)-alpha-D-Man-(1-&gt;6)]-alpha-D-Man-(1-&gt;6)]-beta-D-Man-(1-&gt;4)-beta-D-GlcNAc-(1-&gt;4)-alpha-D-GlcNAc-diphospho-di-trans,poly-cis-dolichol + a di-trans,poly-cis-dolichyl beta-D-glucosyl phosphate = an alpha-D-Glc-(1-&gt;3)-alpha-D-Glc-(1-&gt;3)-alpha-D-Man-(1-&gt;2)-alpha-D-Man-(1-&gt;2)-alpha-D-Man-(1-&gt;3)-[alpha-D-Man-(1-&gt;2)-alpha-D-Man-(1-&gt;3)-[alpha-D-Man-(1-&gt;2)-alpha-D-Man-(1-&gt;6)]-alpha-D-Man-(1-&gt;6)]-beta-D-Man-(1-&gt;4)-beta-D-GlcNAc-(1-&gt;4)-alpha-D-GlcNAc-diphospho-di-trans,poly-cis-dolichol + a di-trans,poly-cis-dolichyl phosphate + H(+)</text>
        <dbReference type="Rhea" id="RHEA:31307"/>
        <dbReference type="Rhea" id="RHEA-COMP:19498"/>
        <dbReference type="Rhea" id="RHEA-COMP:19502"/>
        <dbReference type="Rhea" id="RHEA-COMP:19521"/>
        <dbReference type="Rhea" id="RHEA-COMP:19522"/>
        <dbReference type="ChEBI" id="CHEBI:15378"/>
        <dbReference type="ChEBI" id="CHEBI:57525"/>
        <dbReference type="ChEBI" id="CHEBI:57683"/>
        <dbReference type="ChEBI" id="CHEBI:132521"/>
        <dbReference type="ChEBI" id="CHEBI:132522"/>
        <dbReference type="EC" id="2.4.1.265"/>
    </reaction>
    <physiologicalReaction direction="left-to-right" evidence="11">
        <dbReference type="Rhea" id="RHEA:31308"/>
    </physiologicalReaction>
</comment>
<keyword evidence="7 12" id="KW-0256">Endoplasmic reticulum</keyword>
<comment type="pathway">
    <text evidence="2 12">Protein modification; protein glycosylation.</text>
</comment>
<evidence type="ECO:0000256" key="7">
    <source>
        <dbReference type="ARBA" id="ARBA00022824"/>
    </source>
</evidence>
<comment type="similarity">
    <text evidence="3 12">Belongs to the ALG6/ALG8 glucosyltransferase family.</text>
</comment>
<dbReference type="EMBL" id="CAWUON010000046">
    <property type="protein sequence ID" value="CAK7269347.1"/>
    <property type="molecule type" value="Genomic_DNA"/>
</dbReference>
<evidence type="ECO:0000256" key="2">
    <source>
        <dbReference type="ARBA" id="ARBA00004922"/>
    </source>
</evidence>
<feature type="transmembrane region" description="Helical" evidence="12">
    <location>
        <begin position="152"/>
        <end position="169"/>
    </location>
</feature>
<dbReference type="InterPro" id="IPR004856">
    <property type="entry name" value="Glyco_trans_ALG6/ALG8"/>
</dbReference>
<evidence type="ECO:0000256" key="11">
    <source>
        <dbReference type="ARBA" id="ARBA00047346"/>
    </source>
</evidence>
<feature type="transmembrane region" description="Helical" evidence="12">
    <location>
        <begin position="474"/>
        <end position="500"/>
    </location>
</feature>
<evidence type="ECO:0000256" key="5">
    <source>
        <dbReference type="ARBA" id="ARBA00022679"/>
    </source>
</evidence>
<evidence type="ECO:0000256" key="8">
    <source>
        <dbReference type="ARBA" id="ARBA00022989"/>
    </source>
</evidence>
<keyword evidence="5 12" id="KW-0808">Transferase</keyword>
<dbReference type="Proteomes" id="UP001642502">
    <property type="component" value="Unassembled WGS sequence"/>
</dbReference>
<keyword evidence="4 12" id="KW-0328">Glycosyltransferase</keyword>
<keyword evidence="14" id="KW-1185">Reference proteome</keyword>
<evidence type="ECO:0000256" key="4">
    <source>
        <dbReference type="ARBA" id="ARBA00022676"/>
    </source>
</evidence>
<evidence type="ECO:0000313" key="13">
    <source>
        <dbReference type="EMBL" id="CAK7269347.1"/>
    </source>
</evidence>
<evidence type="ECO:0000256" key="9">
    <source>
        <dbReference type="ARBA" id="ARBA00023136"/>
    </source>
</evidence>
<evidence type="ECO:0000313" key="14">
    <source>
        <dbReference type="Proteomes" id="UP001642502"/>
    </source>
</evidence>
<evidence type="ECO:0000256" key="12">
    <source>
        <dbReference type="RuleBase" id="RU363110"/>
    </source>
</evidence>
<feature type="transmembrane region" description="Helical" evidence="12">
    <location>
        <begin position="448"/>
        <end position="468"/>
    </location>
</feature>
<gene>
    <name evidence="13" type="primary">ALG8</name>
    <name evidence="13" type="ORF">SEPCBS119000_003523</name>
</gene>
<sequence>MAVEYYPSIAQCALVAAALKILLFPAYKSTDFEVHRNWLALTNSLPLWEWYYEHTSEWTLDYPPFFAYFEYVMSKVAALVDPAMLRVRNLNYASWETVYFQRSTVLITEVFLVFALQKFVDSCHGPSKRAAQALSISIILSPGLLIIDHIHFQYNGFLYGILIYSLVLAKNKSTLLGSGLVFAALLCMKHIYAYLAPAYIVFLLRAYCLSPKSIFKIQWLNSVKLASGIGAILGVAFGPFALDSQLPQILSRLFPFSRGLCHAYWAPNIWAMYSFTDRVLIYIAPRFGWHVKPQALTSVTRGLVGDTAFAVLPDVSPRTCFILTLVFQSLPLLQLFFRPTWDNFIGAVTLCGYASFLFGWHVHEKAVLLVIIPFSLLALKNRRYLSAFRPLAVAGHVSLFPLLFTPAEFPIKTVYTIFWLMLFLLAFDSLAPASSRARFFLFDRFSTLYIAISIPLIVYCSLLHQLVFGSQFEFLPLMFTSSYSAVGVVGSWIGFLVVYFTS</sequence>
<feature type="transmembrane region" description="Helical" evidence="12">
    <location>
        <begin position="181"/>
        <end position="204"/>
    </location>
</feature>
<keyword evidence="9 12" id="KW-0472">Membrane</keyword>
<feature type="transmembrane region" description="Helical" evidence="12">
    <location>
        <begin position="409"/>
        <end position="427"/>
    </location>
</feature>
<organism evidence="13 14">
    <name type="scientific">Sporothrix epigloea</name>
    <dbReference type="NCBI Taxonomy" id="1892477"/>
    <lineage>
        <taxon>Eukaryota</taxon>
        <taxon>Fungi</taxon>
        <taxon>Dikarya</taxon>
        <taxon>Ascomycota</taxon>
        <taxon>Pezizomycotina</taxon>
        <taxon>Sordariomycetes</taxon>
        <taxon>Sordariomycetidae</taxon>
        <taxon>Ophiostomatales</taxon>
        <taxon>Ophiostomataceae</taxon>
        <taxon>Sporothrix</taxon>
    </lineage>
</organism>
<feature type="transmembrane region" description="Helical" evidence="12">
    <location>
        <begin position="6"/>
        <end position="27"/>
    </location>
</feature>
<evidence type="ECO:0000256" key="10">
    <source>
        <dbReference type="ARBA" id="ARBA00044725"/>
    </source>
</evidence>
<feature type="transmembrane region" description="Helical" evidence="12">
    <location>
        <begin position="384"/>
        <end position="403"/>
    </location>
</feature>
<accession>A0ABP0DMC7</accession>
<feature type="transmembrane region" description="Helical" evidence="12">
    <location>
        <begin position="225"/>
        <end position="242"/>
    </location>
</feature>
<keyword evidence="6 12" id="KW-0812">Transmembrane</keyword>
<evidence type="ECO:0000256" key="3">
    <source>
        <dbReference type="ARBA" id="ARBA00008715"/>
    </source>
</evidence>
<dbReference type="EC" id="2.4.1.-" evidence="12"/>
<keyword evidence="8 12" id="KW-1133">Transmembrane helix</keyword>
<reference evidence="13 14" key="1">
    <citation type="submission" date="2024-01" db="EMBL/GenBank/DDBJ databases">
        <authorList>
            <person name="Allen C."/>
            <person name="Tagirdzhanova G."/>
        </authorList>
    </citation>
    <scope>NUCLEOTIDE SEQUENCE [LARGE SCALE GENOMIC DNA]</scope>
    <source>
        <strain evidence="13 14">CBS 119000</strain>
    </source>
</reference>
<comment type="function">
    <text evidence="10">Dolichyl pyrophosphate Glc1Man9GlcNAc2 alpha-1,3-glucosyltransferase that operates in the biosynthetic pathway of dolichol-linked oligosaccharides, the glycan precursors employed in protein asparagine (N)-glycosylation. The assembly of dolichol-linked oligosaccharides begins on the cytosolic side of the endoplasmic reticulum membrane and finishes in its lumen. The sequential addition of sugars to dolichol pyrophosphate produces dolichol-linked oligosaccharides containing fourteen sugars, including two GlcNAcs, nine mannoses and three glucoses. Once assembled, the oligosaccharide is transferred from the lipid to nascent proteins by oligosaccharyltransferases. In the lumen of the endoplasmic reticulum, adds the second glucose residue from dolichyl phosphate glucose (Dol-P-Glc) onto the lipid-linked oligosaccharide intermediate Glc(1)Man(9)GlcNAc(2)-PP-Dol to produce Glc(2)Man(9)GlcNAc(2)-PP-Dol.</text>
</comment>
<proteinExistence type="inferred from homology"/>